<dbReference type="RefSeq" id="XP_025362743.1">
    <property type="nucleotide sequence ID" value="XM_025506041.1"/>
</dbReference>
<feature type="region of interest" description="Disordered" evidence="10">
    <location>
        <begin position="522"/>
        <end position="553"/>
    </location>
</feature>
<accession>A0A316UUX8</accession>
<dbReference type="SUPFAM" id="SSF52768">
    <property type="entry name" value="Arginase/deacetylase"/>
    <property type="match status" value="2"/>
</dbReference>
<dbReference type="AlphaFoldDB" id="A0A316UUX8"/>
<dbReference type="GO" id="GO:0005634">
    <property type="term" value="C:nucleus"/>
    <property type="evidence" value="ECO:0007669"/>
    <property type="project" value="UniProtKB-SubCell"/>
</dbReference>
<dbReference type="InterPro" id="IPR037138">
    <property type="entry name" value="His_deacetylse_dom_sf"/>
</dbReference>
<keyword evidence="6" id="KW-0156">Chromatin regulator</keyword>
<dbReference type="PANTHER" id="PTHR10625:SF14">
    <property type="entry name" value="HISTONE DEACETYLASE 8"/>
    <property type="match status" value="1"/>
</dbReference>
<keyword evidence="5" id="KW-0378">Hydrolase</keyword>
<comment type="similarity">
    <text evidence="2">Belongs to the histone deacetylase family. HD type 1 subfamily.</text>
</comment>
<dbReference type="PANTHER" id="PTHR10625">
    <property type="entry name" value="HISTONE DEACETYLASE HDAC1-RELATED"/>
    <property type="match status" value="1"/>
</dbReference>
<protein>
    <recommendedName>
        <fullName evidence="3">histone deacetylase</fullName>
        <ecNumber evidence="3">3.5.1.98</ecNumber>
    </recommendedName>
</protein>
<dbReference type="Proteomes" id="UP000245884">
    <property type="component" value="Unassembled WGS sequence"/>
</dbReference>
<evidence type="ECO:0000256" key="6">
    <source>
        <dbReference type="ARBA" id="ARBA00022853"/>
    </source>
</evidence>
<dbReference type="GeneID" id="37027864"/>
<keyword evidence="7" id="KW-0805">Transcription regulation</keyword>
<feature type="region of interest" description="Disordered" evidence="10">
    <location>
        <begin position="52"/>
        <end position="87"/>
    </location>
</feature>
<evidence type="ECO:0000256" key="9">
    <source>
        <dbReference type="ARBA" id="ARBA00023242"/>
    </source>
</evidence>
<dbReference type="OrthoDB" id="73273at2759"/>
<dbReference type="Pfam" id="PF00850">
    <property type="entry name" value="Hist_deacetyl"/>
    <property type="match status" value="2"/>
</dbReference>
<feature type="compositionally biased region" description="Acidic residues" evidence="10">
    <location>
        <begin position="52"/>
        <end position="65"/>
    </location>
</feature>
<feature type="compositionally biased region" description="Basic residues" evidence="10">
    <location>
        <begin position="326"/>
        <end position="335"/>
    </location>
</feature>
<keyword evidence="4" id="KW-0678">Repressor</keyword>
<dbReference type="InterPro" id="IPR023801">
    <property type="entry name" value="His_deacetylse_dom"/>
</dbReference>
<evidence type="ECO:0000259" key="11">
    <source>
        <dbReference type="Pfam" id="PF00850"/>
    </source>
</evidence>
<evidence type="ECO:0000256" key="8">
    <source>
        <dbReference type="ARBA" id="ARBA00023163"/>
    </source>
</evidence>
<comment type="subcellular location">
    <subcellularLocation>
        <location evidence="1">Nucleus</location>
    </subcellularLocation>
</comment>
<evidence type="ECO:0000256" key="7">
    <source>
        <dbReference type="ARBA" id="ARBA00023015"/>
    </source>
</evidence>
<evidence type="ECO:0000256" key="2">
    <source>
        <dbReference type="ARBA" id="ARBA00006457"/>
    </source>
</evidence>
<organism evidence="12 13">
    <name type="scientific">Jaminaea rosea</name>
    <dbReference type="NCBI Taxonomy" id="1569628"/>
    <lineage>
        <taxon>Eukaryota</taxon>
        <taxon>Fungi</taxon>
        <taxon>Dikarya</taxon>
        <taxon>Basidiomycota</taxon>
        <taxon>Ustilaginomycotina</taxon>
        <taxon>Exobasidiomycetes</taxon>
        <taxon>Microstromatales</taxon>
        <taxon>Microstromatales incertae sedis</taxon>
        <taxon>Jaminaea</taxon>
    </lineage>
</organism>
<evidence type="ECO:0000256" key="10">
    <source>
        <dbReference type="SAM" id="MobiDB-lite"/>
    </source>
</evidence>
<keyword evidence="9" id="KW-0539">Nucleus</keyword>
<evidence type="ECO:0000313" key="12">
    <source>
        <dbReference type="EMBL" id="PWN28131.1"/>
    </source>
</evidence>
<feature type="domain" description="Histone deacetylase" evidence="11">
    <location>
        <begin position="343"/>
        <end position="511"/>
    </location>
</feature>
<sequence>MSQRQPHRRVSYIVSTDLIEASDALPSNLGRSSLVHSLVHHLGLLDISTADGEADGAQSEDDDSGSEGSRGALDQTRKPTNTESERSKLLKVLGSGALDQAGADICSSPAECSASPPSSLHQASVLTPSPATDFQLTSYHAPEYIRAILNSGPPYIDRRCEGSSDESYGLVDDCPRFPLLAAHARQVAGAAISAAKSLLADDEKGEACDVAICWDGGRHHAHKARAAGFCYVNDAVLAILELKRPRKVAVREAREEREAEDLMTREIGREDAVFRDGQAAQPLTLSFGARPQEIQAAVAAATTLVKSSKRSADARQTVSENGSNPQRRRPAIPSRKRRMVLKRLERILYLDLDLHWGDGVEEAFSSGGNAPSRSSAPASTVPSVLTISLHNSSPGFYPPAPPLCESLTSSSHLNIPLPPQLGRPPTLNRLRSSCLAPLLDAYSPEAIVVQCGVDGLAGDPCRAWKLDLACVARWVAEVQQWAQEGRAKVLLLGGGGYHSPNAARAWASLTALALGRLRLPNEERRQGEAEQESTVAGRVEKHATSGNDEEGTLTLATPIPLSLASWPAFTADGGHDSLDVPAPPELDRRDDVEEEDNEDERYLRRIEAVFAECIEALRSARGVVDGAECRSGKRI</sequence>
<evidence type="ECO:0000256" key="3">
    <source>
        <dbReference type="ARBA" id="ARBA00012111"/>
    </source>
</evidence>
<dbReference type="STRING" id="1569628.A0A316UUX8"/>
<keyword evidence="8" id="KW-0804">Transcription</keyword>
<dbReference type="InterPro" id="IPR023696">
    <property type="entry name" value="Ureohydrolase_dom_sf"/>
</dbReference>
<proteinExistence type="inferred from homology"/>
<evidence type="ECO:0000313" key="13">
    <source>
        <dbReference type="Proteomes" id="UP000245884"/>
    </source>
</evidence>
<keyword evidence="13" id="KW-1185">Reference proteome</keyword>
<evidence type="ECO:0000256" key="4">
    <source>
        <dbReference type="ARBA" id="ARBA00022491"/>
    </source>
</evidence>
<dbReference type="GO" id="GO:0141221">
    <property type="term" value="F:histone deacetylase activity, hydrolytic mechanism"/>
    <property type="evidence" value="ECO:0007669"/>
    <property type="project" value="UniProtKB-EC"/>
</dbReference>
<reference evidence="12 13" key="1">
    <citation type="journal article" date="2018" name="Mol. Biol. Evol.">
        <title>Broad Genomic Sampling Reveals a Smut Pathogenic Ancestry of the Fungal Clade Ustilaginomycotina.</title>
        <authorList>
            <person name="Kijpornyongpan T."/>
            <person name="Mondo S.J."/>
            <person name="Barry K."/>
            <person name="Sandor L."/>
            <person name="Lee J."/>
            <person name="Lipzen A."/>
            <person name="Pangilinan J."/>
            <person name="LaButti K."/>
            <person name="Hainaut M."/>
            <person name="Henrissat B."/>
            <person name="Grigoriev I.V."/>
            <person name="Spatafora J.W."/>
            <person name="Aime M.C."/>
        </authorList>
    </citation>
    <scope>NUCLEOTIDE SEQUENCE [LARGE SCALE GENOMIC DNA]</scope>
    <source>
        <strain evidence="12 13">MCA 5214</strain>
    </source>
</reference>
<name>A0A316UUX8_9BASI</name>
<gene>
    <name evidence="12" type="ORF">BDZ90DRAFT_231888</name>
</gene>
<feature type="region of interest" description="Disordered" evidence="10">
    <location>
        <begin position="306"/>
        <end position="335"/>
    </location>
</feature>
<feature type="region of interest" description="Disordered" evidence="10">
    <location>
        <begin position="572"/>
        <end position="600"/>
    </location>
</feature>
<dbReference type="EC" id="3.5.1.98" evidence="3"/>
<feature type="compositionally biased region" description="Polar residues" evidence="10">
    <location>
        <begin position="314"/>
        <end position="325"/>
    </location>
</feature>
<feature type="domain" description="Histone deacetylase" evidence="11">
    <location>
        <begin position="122"/>
        <end position="249"/>
    </location>
</feature>
<evidence type="ECO:0000256" key="1">
    <source>
        <dbReference type="ARBA" id="ARBA00004123"/>
    </source>
</evidence>
<dbReference type="EMBL" id="KZ819666">
    <property type="protein sequence ID" value="PWN28131.1"/>
    <property type="molecule type" value="Genomic_DNA"/>
</dbReference>
<dbReference type="Gene3D" id="3.40.800.20">
    <property type="entry name" value="Histone deacetylase domain"/>
    <property type="match status" value="1"/>
</dbReference>
<dbReference type="GO" id="GO:0031507">
    <property type="term" value="P:heterochromatin formation"/>
    <property type="evidence" value="ECO:0007669"/>
    <property type="project" value="TreeGrafter"/>
</dbReference>
<evidence type="ECO:0000256" key="5">
    <source>
        <dbReference type="ARBA" id="ARBA00022801"/>
    </source>
</evidence>